<accession>B4VYG0</accession>
<name>B4VYG0_9CYAN</name>
<evidence type="ECO:0000256" key="1">
    <source>
        <dbReference type="SAM" id="MobiDB-lite"/>
    </source>
</evidence>
<dbReference type="Proteomes" id="UP000003835">
    <property type="component" value="Unassembled WGS sequence"/>
</dbReference>
<evidence type="ECO:0000313" key="2">
    <source>
        <dbReference type="EMBL" id="EDX73087.1"/>
    </source>
</evidence>
<feature type="region of interest" description="Disordered" evidence="1">
    <location>
        <begin position="1"/>
        <end position="24"/>
    </location>
</feature>
<dbReference type="STRING" id="118168.MC7420_2705"/>
<evidence type="ECO:0000313" key="3">
    <source>
        <dbReference type="Proteomes" id="UP000003835"/>
    </source>
</evidence>
<dbReference type="HOGENOM" id="CLU_3198437_0_0_3"/>
<protein>
    <submittedName>
        <fullName evidence="2">Uncharacterized protein</fullName>
    </submittedName>
</protein>
<organism evidence="2 3">
    <name type="scientific">Coleofasciculus chthonoplastes PCC 7420</name>
    <dbReference type="NCBI Taxonomy" id="118168"/>
    <lineage>
        <taxon>Bacteria</taxon>
        <taxon>Bacillati</taxon>
        <taxon>Cyanobacteriota</taxon>
        <taxon>Cyanophyceae</taxon>
        <taxon>Coleofasciculales</taxon>
        <taxon>Coleofasciculaceae</taxon>
        <taxon>Coleofasciculus</taxon>
    </lineage>
</organism>
<dbReference type="EMBL" id="DS989860">
    <property type="protein sequence ID" value="EDX73087.1"/>
    <property type="molecule type" value="Genomic_DNA"/>
</dbReference>
<proteinExistence type="predicted"/>
<reference evidence="2 3" key="1">
    <citation type="submission" date="2008-07" db="EMBL/GenBank/DDBJ databases">
        <authorList>
            <person name="Tandeau de Marsac N."/>
            <person name="Ferriera S."/>
            <person name="Johnson J."/>
            <person name="Kravitz S."/>
            <person name="Beeson K."/>
            <person name="Sutton G."/>
            <person name="Rogers Y.-H."/>
            <person name="Friedman R."/>
            <person name="Frazier M."/>
            <person name="Venter J.C."/>
        </authorList>
    </citation>
    <scope>NUCLEOTIDE SEQUENCE [LARGE SCALE GENOMIC DNA]</scope>
    <source>
        <strain evidence="2 3">PCC 7420</strain>
    </source>
</reference>
<sequence>MGTTLTEKPITFRQNPPFPTISANRTSESPIYTYVFGMRSRLTIA</sequence>
<dbReference type="AlphaFoldDB" id="B4VYG0"/>
<keyword evidence="3" id="KW-1185">Reference proteome</keyword>
<gene>
    <name evidence="2" type="ORF">MC7420_2705</name>
</gene>